<protein>
    <submittedName>
        <fullName evidence="1">Uncharacterized protein</fullName>
    </submittedName>
</protein>
<evidence type="ECO:0000313" key="2">
    <source>
        <dbReference type="Proteomes" id="UP001234297"/>
    </source>
</evidence>
<evidence type="ECO:0000313" key="1">
    <source>
        <dbReference type="EMBL" id="KAJ8615114.1"/>
    </source>
</evidence>
<proteinExistence type="predicted"/>
<dbReference type="Proteomes" id="UP001234297">
    <property type="component" value="Chromosome 12"/>
</dbReference>
<name>A0ACC2K1X5_PERAE</name>
<organism evidence="1 2">
    <name type="scientific">Persea americana</name>
    <name type="common">Avocado</name>
    <dbReference type="NCBI Taxonomy" id="3435"/>
    <lineage>
        <taxon>Eukaryota</taxon>
        <taxon>Viridiplantae</taxon>
        <taxon>Streptophyta</taxon>
        <taxon>Embryophyta</taxon>
        <taxon>Tracheophyta</taxon>
        <taxon>Spermatophyta</taxon>
        <taxon>Magnoliopsida</taxon>
        <taxon>Magnoliidae</taxon>
        <taxon>Laurales</taxon>
        <taxon>Lauraceae</taxon>
        <taxon>Persea</taxon>
    </lineage>
</organism>
<gene>
    <name evidence="1" type="ORF">MRB53_034486</name>
</gene>
<reference evidence="1 2" key="1">
    <citation type="journal article" date="2022" name="Hortic Res">
        <title>A haplotype resolved chromosomal level avocado genome allows analysis of novel avocado genes.</title>
        <authorList>
            <person name="Nath O."/>
            <person name="Fletcher S.J."/>
            <person name="Hayward A."/>
            <person name="Shaw L.M."/>
            <person name="Masouleh A.K."/>
            <person name="Furtado A."/>
            <person name="Henry R.J."/>
            <person name="Mitter N."/>
        </authorList>
    </citation>
    <scope>NUCLEOTIDE SEQUENCE [LARGE SCALE GENOMIC DNA]</scope>
    <source>
        <strain evidence="2">cv. Hass</strain>
    </source>
</reference>
<keyword evidence="2" id="KW-1185">Reference proteome</keyword>
<dbReference type="EMBL" id="CM056820">
    <property type="protein sequence ID" value="KAJ8615114.1"/>
    <property type="molecule type" value="Genomic_DNA"/>
</dbReference>
<sequence>MRLTTFGQTSKGGHSFLVHQPTHVSLLTLASPLVFTSACVVHLRCKIPLFVAFPPEQNRSEREEVSVMRFQGHKSYMLWLAC</sequence>
<accession>A0ACC2K1X5</accession>
<comment type="caution">
    <text evidence="1">The sequence shown here is derived from an EMBL/GenBank/DDBJ whole genome shotgun (WGS) entry which is preliminary data.</text>
</comment>